<evidence type="ECO:0000313" key="1">
    <source>
        <dbReference type="Proteomes" id="UP000887565"/>
    </source>
</evidence>
<dbReference type="WBParaSite" id="nRc.2.0.1.t35984-RA">
    <property type="protein sequence ID" value="nRc.2.0.1.t35984-RA"/>
    <property type="gene ID" value="nRc.2.0.1.g35984"/>
</dbReference>
<dbReference type="Proteomes" id="UP000887565">
    <property type="component" value="Unplaced"/>
</dbReference>
<proteinExistence type="predicted"/>
<keyword evidence="1" id="KW-1185">Reference proteome</keyword>
<organism evidence="1 2">
    <name type="scientific">Romanomermis culicivorax</name>
    <name type="common">Nematode worm</name>
    <dbReference type="NCBI Taxonomy" id="13658"/>
    <lineage>
        <taxon>Eukaryota</taxon>
        <taxon>Metazoa</taxon>
        <taxon>Ecdysozoa</taxon>
        <taxon>Nematoda</taxon>
        <taxon>Enoplea</taxon>
        <taxon>Dorylaimia</taxon>
        <taxon>Mermithida</taxon>
        <taxon>Mermithoidea</taxon>
        <taxon>Mermithidae</taxon>
        <taxon>Romanomermis</taxon>
    </lineage>
</organism>
<dbReference type="AlphaFoldDB" id="A0A915KDI0"/>
<name>A0A915KDI0_ROMCU</name>
<evidence type="ECO:0000313" key="2">
    <source>
        <dbReference type="WBParaSite" id="nRc.2.0.1.t35984-RA"/>
    </source>
</evidence>
<reference evidence="2" key="1">
    <citation type="submission" date="2022-11" db="UniProtKB">
        <authorList>
            <consortium name="WormBaseParasite"/>
        </authorList>
    </citation>
    <scope>IDENTIFICATION</scope>
</reference>
<sequence length="103" mass="10977">MVQKIKAQCSPMWDSVAKICLCTSFTAHLLWIGRRSDYQKSRLSLASIFLTINLMSCGVYSSGCSGVRHRSGTGGAEQSTCNLSTSFNSASISGSDDHSSSSS</sequence>
<protein>
    <submittedName>
        <fullName evidence="2">Uncharacterized protein</fullName>
    </submittedName>
</protein>
<accession>A0A915KDI0</accession>